<dbReference type="InterPro" id="IPR047650">
    <property type="entry name" value="Transpos_IS110"/>
</dbReference>
<evidence type="ECO:0000259" key="1">
    <source>
        <dbReference type="Pfam" id="PF01548"/>
    </source>
</evidence>
<dbReference type="Pfam" id="PF01548">
    <property type="entry name" value="DEDD_Tnp_IS110"/>
    <property type="match status" value="1"/>
</dbReference>
<name>A0A096BK08_9BACT</name>
<dbReference type="PANTHER" id="PTHR33055">
    <property type="entry name" value="TRANSPOSASE FOR INSERTION SEQUENCE ELEMENT IS1111A"/>
    <property type="match status" value="1"/>
</dbReference>
<dbReference type="Proteomes" id="UP000029556">
    <property type="component" value="Unassembled WGS sequence"/>
</dbReference>
<dbReference type="OrthoDB" id="964423at2"/>
<dbReference type="GO" id="GO:0006313">
    <property type="term" value="P:DNA transposition"/>
    <property type="evidence" value="ECO:0007669"/>
    <property type="project" value="InterPro"/>
</dbReference>
<dbReference type="Pfam" id="PF02371">
    <property type="entry name" value="Transposase_20"/>
    <property type="match status" value="1"/>
</dbReference>
<dbReference type="PANTHER" id="PTHR33055:SF13">
    <property type="entry name" value="TRANSPOSASE"/>
    <property type="match status" value="1"/>
</dbReference>
<evidence type="ECO:0000259" key="2">
    <source>
        <dbReference type="Pfam" id="PF02371"/>
    </source>
</evidence>
<evidence type="ECO:0000313" key="4">
    <source>
        <dbReference type="EMBL" id="KGF33499.1"/>
    </source>
</evidence>
<dbReference type="RefSeq" id="WP_036874500.1">
    <property type="nucleotide sequence ID" value="NZ_JRNN01000087.1"/>
</dbReference>
<dbReference type="GO" id="GO:0004803">
    <property type="term" value="F:transposase activity"/>
    <property type="evidence" value="ECO:0007669"/>
    <property type="project" value="InterPro"/>
</dbReference>
<feature type="domain" description="Transposase IS110-like N-terminal" evidence="1">
    <location>
        <begin position="15"/>
        <end position="158"/>
    </location>
</feature>
<dbReference type="InterPro" id="IPR003346">
    <property type="entry name" value="Transposase_20"/>
</dbReference>
<sequence length="359" mass="41407">MQRNKISFKGQKIYIGIDVHAKTWEICVLTESGYKERHPQQASAKTLFDFLKKHFPDGEYHAVYESGFSGFSTYYALKEYGINCVVTHAADVPTTQYEEVMKTDKVDAAKLARSLRAGDIRPIYIREKENIDDRSVIRIRKTIQKQLSGYKARVKHLLHCNGVEIPERFARPGTHWSRAFIKWLKEDVVLLSSSRLSLDLLVKQVETIRQTLLDATKSIRKLAQTDRYRNNYELLISIPGIGVSVAMCILTEIYDVKRFRNENQFASYLGLIPTCHSSGEKTASGEKTFRGNKHLGPMIIEAAWIAIYRDYGLGMAYARYKQSMKPQEAIVKIARKMSNIIFSVLKNSRKYEPYRWDKE</sequence>
<proteinExistence type="predicted"/>
<comment type="caution">
    <text evidence="4">The sequence shown here is derived from an EMBL/GenBank/DDBJ whole genome shotgun (WGS) entry which is preliminary data.</text>
</comment>
<reference evidence="4 5" key="1">
    <citation type="submission" date="2014-07" db="EMBL/GenBank/DDBJ databases">
        <authorList>
            <person name="McCorrison J."/>
            <person name="Sanka R."/>
            <person name="Torralba M."/>
            <person name="Gillis M."/>
            <person name="Haft D.H."/>
            <person name="Methe B."/>
            <person name="Sutton G."/>
            <person name="Nelson K.E."/>
        </authorList>
    </citation>
    <scope>NUCLEOTIDE SEQUENCE [LARGE SCALE GENOMIC DNA]</scope>
    <source>
        <strain evidence="4 5">DNF00853</strain>
    </source>
</reference>
<protein>
    <submittedName>
        <fullName evidence="4">Transposase</fullName>
    </submittedName>
</protein>
<organism evidence="4 5">
    <name type="scientific">Hoylesella buccalis DNF00853</name>
    <dbReference type="NCBI Taxonomy" id="1401074"/>
    <lineage>
        <taxon>Bacteria</taxon>
        <taxon>Pseudomonadati</taxon>
        <taxon>Bacteroidota</taxon>
        <taxon>Bacteroidia</taxon>
        <taxon>Bacteroidales</taxon>
        <taxon>Prevotellaceae</taxon>
        <taxon>Hoylesella</taxon>
    </lineage>
</organism>
<dbReference type="GO" id="GO:0003677">
    <property type="term" value="F:DNA binding"/>
    <property type="evidence" value="ECO:0007669"/>
    <property type="project" value="InterPro"/>
</dbReference>
<dbReference type="EMBL" id="JRNN01000087">
    <property type="protein sequence ID" value="KGF33499.1"/>
    <property type="molecule type" value="Genomic_DNA"/>
</dbReference>
<gene>
    <name evidence="4" type="ORF">HMPREF2137_11135</name>
    <name evidence="3" type="ORF">HMPREF2137_11155</name>
</gene>
<dbReference type="NCBIfam" id="NF033542">
    <property type="entry name" value="transpos_IS110"/>
    <property type="match status" value="1"/>
</dbReference>
<evidence type="ECO:0000313" key="3">
    <source>
        <dbReference type="EMBL" id="KGF33463.1"/>
    </source>
</evidence>
<feature type="domain" description="Transposase IS116/IS110/IS902 C-terminal" evidence="2">
    <location>
        <begin position="233"/>
        <end position="309"/>
    </location>
</feature>
<dbReference type="EMBL" id="JRNN01000088">
    <property type="protein sequence ID" value="KGF33463.1"/>
    <property type="molecule type" value="Genomic_DNA"/>
</dbReference>
<evidence type="ECO:0000313" key="5">
    <source>
        <dbReference type="Proteomes" id="UP000029556"/>
    </source>
</evidence>
<dbReference type="InterPro" id="IPR002525">
    <property type="entry name" value="Transp_IS110-like_N"/>
</dbReference>
<dbReference type="AlphaFoldDB" id="A0A096BK08"/>
<accession>A0A096BK08</accession>